<organism evidence="8">
    <name type="scientific">Betatorquevirus homini19</name>
    <dbReference type="NCBI Taxonomy" id="3052006"/>
    <lineage>
        <taxon>Viruses</taxon>
        <taxon>Monodnaviria</taxon>
        <taxon>Shotokuvirae</taxon>
        <taxon>Commensaviricota</taxon>
        <taxon>Cardeaviricetes</taxon>
        <taxon>Sanitavirales</taxon>
        <taxon>Anelloviridae</taxon>
        <taxon>Betatorquevirus</taxon>
    </lineage>
</organism>
<evidence type="ECO:0000256" key="5">
    <source>
        <dbReference type="ARBA" id="ARBA00022844"/>
    </source>
</evidence>
<keyword evidence="5 6" id="KW-0946">Virion</keyword>
<comment type="similarity">
    <text evidence="2 6">Belongs to the anelloviridae capsid protein family.</text>
</comment>
<dbReference type="Pfam" id="PF02956">
    <property type="entry name" value="TT_ORF1"/>
    <property type="match status" value="1"/>
</dbReference>
<evidence type="ECO:0000256" key="3">
    <source>
        <dbReference type="ARBA" id="ARBA00022431"/>
    </source>
</evidence>
<feature type="region of interest" description="Disordered" evidence="7">
    <location>
        <begin position="606"/>
        <end position="637"/>
    </location>
</feature>
<proteinExistence type="inferred from homology"/>
<dbReference type="EMBL" id="PP816686">
    <property type="protein sequence ID" value="XCH55932.1"/>
    <property type="molecule type" value="Genomic_DNA"/>
</dbReference>
<evidence type="ECO:0000313" key="8">
    <source>
        <dbReference type="EMBL" id="XCH55932.1"/>
    </source>
</evidence>
<dbReference type="InterPro" id="IPR004219">
    <property type="entry name" value="TTvirus_Unk"/>
</dbReference>
<dbReference type="GO" id="GO:0039615">
    <property type="term" value="C:T=1 icosahedral viral capsid"/>
    <property type="evidence" value="ECO:0007669"/>
    <property type="project" value="UniProtKB-UniRule"/>
</dbReference>
<comment type="function">
    <text evidence="6">Self-assembles to form an icosahedral capsid.</text>
</comment>
<name>A0AAU8H7P5_9VIRU</name>
<evidence type="ECO:0000256" key="7">
    <source>
        <dbReference type="SAM" id="MobiDB-lite"/>
    </source>
</evidence>
<keyword evidence="4 6" id="KW-0167">Capsid protein</keyword>
<evidence type="ECO:0000256" key="1">
    <source>
        <dbReference type="ARBA" id="ARBA00004328"/>
    </source>
</evidence>
<comment type="subcellular location">
    <subcellularLocation>
        <location evidence="1 6">Virion</location>
    </subcellularLocation>
</comment>
<evidence type="ECO:0000256" key="2">
    <source>
        <dbReference type="ARBA" id="ARBA00006131"/>
    </source>
</evidence>
<evidence type="ECO:0000256" key="4">
    <source>
        <dbReference type="ARBA" id="ARBA00022561"/>
    </source>
</evidence>
<accession>A0AAU8H7P5</accession>
<reference evidence="8" key="1">
    <citation type="submission" date="2024-05" db="EMBL/GenBank/DDBJ databases">
        <authorList>
            <person name="Laubscher F."/>
            <person name="Chudzinski V."/>
            <person name="Cordey S."/>
            <person name="Hosszu-Fellous K."/>
            <person name="Kaiser L."/>
        </authorList>
    </citation>
    <scope>NUCLEOTIDE SEQUENCE</scope>
    <source>
        <strain evidence="8">GE-0973-24-065</strain>
    </source>
</reference>
<sequence>MPYYYRRPWRTNRYRWRRWYKRRRPRGYFRRRQRWRRRRRVRRKLPKLNIKEWQPQTIRKCCIKGMHCLFLCTEETISRNYRMYEHSIIPERWPGGGGFSVTKYSIDGLYEQHQLDRNWWTNSNTNLPLCRYTGCKIKFYQSWEVDYVCNTSLNYPMLATELLYHSCQPSFMMMNKNCIFIPSKITRKIPKGYITKRFRPPNQMSNRWFFAKDLSKVGLLMLTAAAASFDHYYIATDKTSNNCSFTTLNPYLWKKHNFIQPGINGYSLSTTGTVEKKMFATTANLTSENSIQLLKPNQLIYLGWTKQDQPGETVSSENKNNYLSDHKYWGNPFRHELLTGSQHVLVTTNNWTTITNKLITNYNQNIGTGFLTTPTEPLLHECRYSPDRDTGAGTKVYLKSVLRDESGWEPPTNEELITEGFPLWLALFGFVDWHKKLAVATSLYTSYVIVIECNFITPQLPYYILLDEHFIEGKSRYVTEHDTHQQTQADKDSWYPCVKYQLESIENIVKTGPGIPKLGGRKSVEAKIFYKFYFKFGGCPPKMDTINDPTKQETYPVPGFQSTTYSLQNPTVPQETYLYQFDVHQDILTKKAAKRITRDWETQKTLFSTTGRMEPAPYSEKEGEMSPTPSDSEEDPALLQIKLRKLKRQRLYLEQQIQQLMEQP</sequence>
<keyword evidence="3 6" id="KW-1140">T=1 icosahedral capsid protein</keyword>
<evidence type="ECO:0000256" key="6">
    <source>
        <dbReference type="RuleBase" id="RU361230"/>
    </source>
</evidence>
<protein>
    <recommendedName>
        <fullName evidence="6">Capsid protein</fullName>
    </recommendedName>
</protein>